<dbReference type="NCBIfam" id="NF038357">
    <property type="entry name" value="BN6_48550_fam"/>
    <property type="match status" value="1"/>
</dbReference>
<dbReference type="InterPro" id="IPR046923">
    <property type="entry name" value="CATRA-C"/>
</dbReference>
<dbReference type="Pfam" id="PF20269">
    <property type="entry name" value="CATRA-N"/>
    <property type="match status" value="1"/>
</dbReference>
<gene>
    <name evidence="4" type="ORF">MXD59_23325</name>
</gene>
<name>A0ABT0K5T1_9ACTN</name>
<keyword evidence="1" id="KW-0812">Transmembrane</keyword>
<evidence type="ECO:0000259" key="3">
    <source>
        <dbReference type="Pfam" id="PF20270"/>
    </source>
</evidence>
<keyword evidence="1" id="KW-0472">Membrane</keyword>
<dbReference type="Pfam" id="PF20270">
    <property type="entry name" value="CATRA-C"/>
    <property type="match status" value="1"/>
</dbReference>
<evidence type="ECO:0000313" key="5">
    <source>
        <dbReference type="Proteomes" id="UP001201873"/>
    </source>
</evidence>
<accession>A0ABT0K5T1</accession>
<sequence>MGVVPPTPEPTGDGTVETVNTLAMQELVRRVRPAVSGPQIPGWWRHPANVPGGITLWETAATTDDARISRRMVAVAPEPAENDLYRWVWTSGIPDLAPFARYLMHTARLRHQLRVFGDGREFRAIHSEVDAAVSNLLRLHLANPPVSDIAVLTGARARLAEVQAGTAGLVAVSTRLREIARTVEIANANVAALTARAGLPDGPPGLFGDDRDLAEWLIDRLGDEQLYLDAARERAREVAEVTGVLLDQRFDERLEDSRRRQDRMTLLQTSVLGALLMALGAIQALGYQLRVVPGSARPPLISLLAALALALPFWAFRLDPRIEGGAPIGVTDHALIGAVGATAGWLAIAWAGSGHPHPPGSAWTALAAVGGAAVTAAITRLVVFLRRDDR</sequence>
<dbReference type="InterPro" id="IPR046922">
    <property type="entry name" value="CATRA-N"/>
</dbReference>
<feature type="transmembrane region" description="Helical" evidence="1">
    <location>
        <begin position="363"/>
        <end position="385"/>
    </location>
</feature>
<evidence type="ECO:0000313" key="4">
    <source>
        <dbReference type="EMBL" id="MCK9878658.1"/>
    </source>
</evidence>
<keyword evidence="5" id="KW-1185">Reference proteome</keyword>
<comment type="caution">
    <text evidence="4">The sequence shown here is derived from an EMBL/GenBank/DDBJ whole genome shotgun (WGS) entry which is preliminary data.</text>
</comment>
<feature type="transmembrane region" description="Helical" evidence="1">
    <location>
        <begin position="266"/>
        <end position="287"/>
    </location>
</feature>
<evidence type="ECO:0000259" key="2">
    <source>
        <dbReference type="Pfam" id="PF20269"/>
    </source>
</evidence>
<organism evidence="4 5">
    <name type="scientific">Frankia umida</name>
    <dbReference type="NCBI Taxonomy" id="573489"/>
    <lineage>
        <taxon>Bacteria</taxon>
        <taxon>Bacillati</taxon>
        <taxon>Actinomycetota</taxon>
        <taxon>Actinomycetes</taxon>
        <taxon>Frankiales</taxon>
        <taxon>Frankiaceae</taxon>
        <taxon>Frankia</taxon>
    </lineage>
</organism>
<feature type="transmembrane region" description="Helical" evidence="1">
    <location>
        <begin position="330"/>
        <end position="351"/>
    </location>
</feature>
<dbReference type="EMBL" id="JALKFT010000040">
    <property type="protein sequence ID" value="MCK9878658.1"/>
    <property type="molecule type" value="Genomic_DNA"/>
</dbReference>
<feature type="transmembrane region" description="Helical" evidence="1">
    <location>
        <begin position="299"/>
        <end position="318"/>
    </location>
</feature>
<reference evidence="4 5" key="1">
    <citation type="submission" date="2022-04" db="EMBL/GenBank/DDBJ databases">
        <title>Genome diversity in the genus Frankia.</title>
        <authorList>
            <person name="Carlos-Shanley C."/>
            <person name="Hahn D."/>
        </authorList>
    </citation>
    <scope>NUCLEOTIDE SEQUENCE [LARGE SCALE GENOMIC DNA]</scope>
    <source>
        <strain evidence="4 5">Ag45/Mut15</strain>
    </source>
</reference>
<keyword evidence="1" id="KW-1133">Transmembrane helix</keyword>
<protein>
    <submittedName>
        <fullName evidence="4">BN6_48550 family protein</fullName>
    </submittedName>
</protein>
<dbReference type="Proteomes" id="UP001201873">
    <property type="component" value="Unassembled WGS sequence"/>
</dbReference>
<evidence type="ECO:0000256" key="1">
    <source>
        <dbReference type="SAM" id="Phobius"/>
    </source>
</evidence>
<feature type="domain" description="CASPASE and TPR Repeat-Associated C-terminal" evidence="3">
    <location>
        <begin position="97"/>
        <end position="235"/>
    </location>
</feature>
<feature type="domain" description="CASPASE and TPR Repeat-Associated N-terminal" evidence="2">
    <location>
        <begin position="22"/>
        <end position="92"/>
    </location>
</feature>
<proteinExistence type="predicted"/>